<evidence type="ECO:0000313" key="9">
    <source>
        <dbReference type="Proteomes" id="UP000649753"/>
    </source>
</evidence>
<dbReference type="SUPFAM" id="SSF51905">
    <property type="entry name" value="FAD/NAD(P)-binding domain"/>
    <property type="match status" value="1"/>
</dbReference>
<evidence type="ECO:0000256" key="4">
    <source>
        <dbReference type="ARBA" id="ARBA00023002"/>
    </source>
</evidence>
<evidence type="ECO:0000313" key="8">
    <source>
        <dbReference type="EMBL" id="MBE1492798.1"/>
    </source>
</evidence>
<dbReference type="Gene3D" id="3.50.50.60">
    <property type="entry name" value="FAD/NAD(P)-binding domain"/>
    <property type="match status" value="2"/>
</dbReference>
<dbReference type="InterPro" id="IPR016156">
    <property type="entry name" value="FAD/NAD-linked_Rdtase_dimer_sf"/>
</dbReference>
<dbReference type="GO" id="GO:0016651">
    <property type="term" value="F:oxidoreductase activity, acting on NAD(P)H"/>
    <property type="evidence" value="ECO:0007669"/>
    <property type="project" value="TreeGrafter"/>
</dbReference>
<comment type="cofactor">
    <cofactor evidence="1">
        <name>FAD</name>
        <dbReference type="ChEBI" id="CHEBI:57692"/>
    </cofactor>
</comment>
<feature type="compositionally biased region" description="Basic and acidic residues" evidence="5">
    <location>
        <begin position="405"/>
        <end position="414"/>
    </location>
</feature>
<evidence type="ECO:0000256" key="1">
    <source>
        <dbReference type="ARBA" id="ARBA00001974"/>
    </source>
</evidence>
<keyword evidence="2" id="KW-0285">Flavoprotein</keyword>
<dbReference type="PRINTS" id="PR00411">
    <property type="entry name" value="PNDRDTASEI"/>
</dbReference>
<keyword evidence="9" id="KW-1185">Reference proteome</keyword>
<dbReference type="GO" id="GO:0051213">
    <property type="term" value="F:dioxygenase activity"/>
    <property type="evidence" value="ECO:0007669"/>
    <property type="project" value="UniProtKB-KW"/>
</dbReference>
<protein>
    <submittedName>
        <fullName evidence="8">3-phenylpropionate/trans-cinnamate dioxygenase ferredoxin reductase subunit</fullName>
        <ecNumber evidence="8">1.18.1.3</ecNumber>
    </submittedName>
</protein>
<keyword evidence="4 8" id="KW-0560">Oxidoreductase</keyword>
<dbReference type="Gene3D" id="3.30.390.30">
    <property type="match status" value="1"/>
</dbReference>
<dbReference type="InterPro" id="IPR036188">
    <property type="entry name" value="FAD/NAD-bd_sf"/>
</dbReference>
<dbReference type="Pfam" id="PF07992">
    <property type="entry name" value="Pyr_redox_2"/>
    <property type="match status" value="1"/>
</dbReference>
<dbReference type="GO" id="GO:0008860">
    <property type="term" value="F:ferredoxin-NAD+ reductase activity"/>
    <property type="evidence" value="ECO:0007669"/>
    <property type="project" value="UniProtKB-EC"/>
</dbReference>
<feature type="domain" description="FAD/NAD(P)-binding" evidence="6">
    <location>
        <begin position="9"/>
        <end position="306"/>
    </location>
</feature>
<evidence type="ECO:0000259" key="7">
    <source>
        <dbReference type="Pfam" id="PF14759"/>
    </source>
</evidence>
<keyword evidence="3" id="KW-0274">FAD</keyword>
<name>A0A927MDM4_9ACTN</name>
<feature type="domain" description="Reductase C-terminal" evidence="7">
    <location>
        <begin position="325"/>
        <end position="423"/>
    </location>
</feature>
<dbReference type="Pfam" id="PF14759">
    <property type="entry name" value="Reductase_C"/>
    <property type="match status" value="1"/>
</dbReference>
<comment type="caution">
    <text evidence="8">The sequence shown here is derived from an EMBL/GenBank/DDBJ whole genome shotgun (WGS) entry which is preliminary data.</text>
</comment>
<keyword evidence="8" id="KW-0223">Dioxygenase</keyword>
<evidence type="ECO:0000256" key="2">
    <source>
        <dbReference type="ARBA" id="ARBA00022630"/>
    </source>
</evidence>
<dbReference type="InterPro" id="IPR023753">
    <property type="entry name" value="FAD/NAD-binding_dom"/>
</dbReference>
<feature type="region of interest" description="Disordered" evidence="5">
    <location>
        <begin position="402"/>
        <end position="424"/>
    </location>
</feature>
<dbReference type="RefSeq" id="WP_192771646.1">
    <property type="nucleotide sequence ID" value="NZ_JADBEB010000001.1"/>
</dbReference>
<dbReference type="Proteomes" id="UP000649753">
    <property type="component" value="Unassembled WGS sequence"/>
</dbReference>
<dbReference type="GO" id="GO:0005737">
    <property type="term" value="C:cytoplasm"/>
    <property type="evidence" value="ECO:0007669"/>
    <property type="project" value="TreeGrafter"/>
</dbReference>
<dbReference type="EMBL" id="JADBEB010000001">
    <property type="protein sequence ID" value="MBE1492798.1"/>
    <property type="molecule type" value="Genomic_DNA"/>
</dbReference>
<dbReference type="PANTHER" id="PTHR43557">
    <property type="entry name" value="APOPTOSIS-INDUCING FACTOR 1"/>
    <property type="match status" value="1"/>
</dbReference>
<evidence type="ECO:0000259" key="6">
    <source>
        <dbReference type="Pfam" id="PF07992"/>
    </source>
</evidence>
<gene>
    <name evidence="8" type="ORF">H4W31_008436</name>
</gene>
<dbReference type="PRINTS" id="PR00368">
    <property type="entry name" value="FADPNR"/>
</dbReference>
<dbReference type="InterPro" id="IPR050446">
    <property type="entry name" value="FAD-oxidoreductase/Apoptosis"/>
</dbReference>
<evidence type="ECO:0000256" key="5">
    <source>
        <dbReference type="SAM" id="MobiDB-lite"/>
    </source>
</evidence>
<dbReference type="AlphaFoldDB" id="A0A927MDM4"/>
<sequence length="424" mass="45790">MTQPSGLTFVIVGASLAGAKAAETLRAEGFVGRIVLVGEEIERPYERPPLSKGHLLGTEPREKAFVHDADWYGQQRVELLLGRRATDLDPESRTLTLDGSEPLRYDKLLLATGSRVRTLDVPGADLPEVRYLRGIEHSDELGAALRSGGPVVVVGAGWIGLEVAAAARTHGCPVTVVEKDELPLRQVLGAEVAAIYRDLHLAHGVDFRFGAGVREFGARGGRLTGVVLDDGTELPADLVLVGVGIRPATELAEAAKLEVDDGIVVDAALRTADPDIYACGDVAAAYHPLLAARLRVEHWSNARNGGPAAARSMLGQPVEYDRIPYFFTDQYTDTPSLGMEYRGHVGPDGYDRVVFRGDPSIRPTADPEFVAFWLRAGRVLAAMNVNRWDDGEPLEALVRAGHQGRSVDPDRLADPEVPLTDLLR</sequence>
<proteinExistence type="predicted"/>
<dbReference type="InterPro" id="IPR028202">
    <property type="entry name" value="Reductase_C"/>
</dbReference>
<dbReference type="PANTHER" id="PTHR43557:SF2">
    <property type="entry name" value="RIESKE DOMAIN-CONTAINING PROTEIN-RELATED"/>
    <property type="match status" value="1"/>
</dbReference>
<evidence type="ECO:0000256" key="3">
    <source>
        <dbReference type="ARBA" id="ARBA00022827"/>
    </source>
</evidence>
<accession>A0A927MDM4</accession>
<organism evidence="8 9">
    <name type="scientific">Plantactinospora soyae</name>
    <dbReference type="NCBI Taxonomy" id="1544732"/>
    <lineage>
        <taxon>Bacteria</taxon>
        <taxon>Bacillati</taxon>
        <taxon>Actinomycetota</taxon>
        <taxon>Actinomycetes</taxon>
        <taxon>Micromonosporales</taxon>
        <taxon>Micromonosporaceae</taxon>
        <taxon>Plantactinospora</taxon>
    </lineage>
</organism>
<dbReference type="SUPFAM" id="SSF55424">
    <property type="entry name" value="FAD/NAD-linked reductases, dimerisation (C-terminal) domain"/>
    <property type="match status" value="1"/>
</dbReference>
<reference evidence="8" key="1">
    <citation type="submission" date="2020-10" db="EMBL/GenBank/DDBJ databases">
        <title>Sequencing the genomes of 1000 actinobacteria strains.</title>
        <authorList>
            <person name="Klenk H.-P."/>
        </authorList>
    </citation>
    <scope>NUCLEOTIDE SEQUENCE</scope>
    <source>
        <strain evidence="8">DSM 46832</strain>
    </source>
</reference>
<dbReference type="EC" id="1.18.1.3" evidence="8"/>